<proteinExistence type="predicted"/>
<keyword evidence="3" id="KW-1185">Reference proteome</keyword>
<dbReference type="GO" id="GO:0005975">
    <property type="term" value="P:carbohydrate metabolic process"/>
    <property type="evidence" value="ECO:0007669"/>
    <property type="project" value="InterPro"/>
</dbReference>
<name>A0A4Y7R9C0_9FIRM</name>
<dbReference type="InterPro" id="IPR011330">
    <property type="entry name" value="Glyco_hydro/deAcase_b/a-brl"/>
</dbReference>
<organism evidence="2 3">
    <name type="scientific">Pelotomaculum schinkii</name>
    <dbReference type="NCBI Taxonomy" id="78350"/>
    <lineage>
        <taxon>Bacteria</taxon>
        <taxon>Bacillati</taxon>
        <taxon>Bacillota</taxon>
        <taxon>Clostridia</taxon>
        <taxon>Eubacteriales</taxon>
        <taxon>Desulfotomaculaceae</taxon>
        <taxon>Pelotomaculum</taxon>
    </lineage>
</organism>
<dbReference type="Pfam" id="PF01522">
    <property type="entry name" value="Polysacc_deac_1"/>
    <property type="match status" value="1"/>
</dbReference>
<sequence>MNGNYKIIILFICVCLFTLLLTPTEILHNSWAEPNETIRVGVLAGELKSEQDTLLLSAYEQILKEEGFPCQVVKPGDLVNSAGEIQINYDALIVPEVINATMPEDFSQAISSYVRSYGHDVLLVLDPATRTAGGELRQAGLLSELAGVKYYQQAPEDQQTTYSGFWYFSSAGKGREWGITPGKLDGDNAVNSYSYGKLKYEHARAVNQDADIVAFDRVDGSEVPVITEKQYAGGGTVVYANLPLAKYKLRSDDLAIRSVLRSFLIKKARLPRLVNSPGGAGGLVFNLHICSGAYFKALTVMMMQGIFQKELPFSIHITAGPDTYKLGDHMGFSAEDKLKGRPLLEMLQDYGEIGSHGGWAHNFFAYNMQYLPQDQVVELIRWNSEALEAVTGKKVVEYSAPGGNHPYWVNQALEEMGVKAYYFAGDTGSSPTQPLLDDKPTDGTTWAFPITPYRQFASLEEMERGHVSPGEVKQWLEDLVEFSAQERSIRMVYTHPSYVSFELDAMRALEDKALAEQEKGRLRVEPMSRFADFLNRHAATKWQVEKLEGNGFAINLENPDGLKDMTVAVYVGTDRKNYVIGESITTVQEDDGWLYLTVNSNEKEKHLEVYID</sequence>
<evidence type="ECO:0000313" key="2">
    <source>
        <dbReference type="EMBL" id="TEB05240.1"/>
    </source>
</evidence>
<feature type="domain" description="NodB homology" evidence="1">
    <location>
        <begin position="343"/>
        <end position="420"/>
    </location>
</feature>
<evidence type="ECO:0000259" key="1">
    <source>
        <dbReference type="Pfam" id="PF01522"/>
    </source>
</evidence>
<dbReference type="InterPro" id="IPR002509">
    <property type="entry name" value="NODB_dom"/>
</dbReference>
<dbReference type="GO" id="GO:0016810">
    <property type="term" value="F:hydrolase activity, acting on carbon-nitrogen (but not peptide) bonds"/>
    <property type="evidence" value="ECO:0007669"/>
    <property type="project" value="InterPro"/>
</dbReference>
<dbReference type="RefSeq" id="WP_190240349.1">
    <property type="nucleotide sequence ID" value="NZ_QFGA01000002.1"/>
</dbReference>
<reference evidence="2 3" key="1">
    <citation type="journal article" date="2018" name="Environ. Microbiol.">
        <title>Novel energy conservation strategies and behaviour of Pelotomaculum schinkii driving syntrophic propionate catabolism.</title>
        <authorList>
            <person name="Hidalgo-Ahumada C.A.P."/>
            <person name="Nobu M.K."/>
            <person name="Narihiro T."/>
            <person name="Tamaki H."/>
            <person name="Liu W.T."/>
            <person name="Kamagata Y."/>
            <person name="Stams A.J.M."/>
            <person name="Imachi H."/>
            <person name="Sousa D.Z."/>
        </authorList>
    </citation>
    <scope>NUCLEOTIDE SEQUENCE [LARGE SCALE GENOMIC DNA]</scope>
    <source>
        <strain evidence="2 3">HH</strain>
    </source>
</reference>
<dbReference type="Gene3D" id="3.20.20.370">
    <property type="entry name" value="Glycoside hydrolase/deacetylase"/>
    <property type="match status" value="1"/>
</dbReference>
<evidence type="ECO:0000313" key="3">
    <source>
        <dbReference type="Proteomes" id="UP000298324"/>
    </source>
</evidence>
<gene>
    <name evidence="2" type="ORF">Psch_02281</name>
</gene>
<protein>
    <recommendedName>
        <fullName evidence="1">NodB homology domain-containing protein</fullName>
    </recommendedName>
</protein>
<dbReference type="EMBL" id="QFGA01000002">
    <property type="protein sequence ID" value="TEB05240.1"/>
    <property type="molecule type" value="Genomic_DNA"/>
</dbReference>
<dbReference type="Proteomes" id="UP000298324">
    <property type="component" value="Unassembled WGS sequence"/>
</dbReference>
<accession>A0A4Y7R9C0</accession>
<dbReference type="SUPFAM" id="SSF88713">
    <property type="entry name" value="Glycoside hydrolase/deacetylase"/>
    <property type="match status" value="1"/>
</dbReference>
<dbReference type="AlphaFoldDB" id="A0A4Y7R9C0"/>
<comment type="caution">
    <text evidence="2">The sequence shown here is derived from an EMBL/GenBank/DDBJ whole genome shotgun (WGS) entry which is preliminary data.</text>
</comment>